<dbReference type="EMBL" id="MG973030">
    <property type="protein sequence ID" value="AVO22962.1"/>
    <property type="molecule type" value="Genomic_DNA"/>
</dbReference>
<organism evidence="1 2">
    <name type="scientific">Erwinia phage vB_EamM-Bue1</name>
    <dbReference type="NCBI Taxonomy" id="2099338"/>
    <lineage>
        <taxon>Viruses</taxon>
        <taxon>Duplodnaviria</taxon>
        <taxon>Heunggongvirae</taxon>
        <taxon>Uroviricota</taxon>
        <taxon>Caudoviricetes</taxon>
        <taxon>Pantevenvirales</taxon>
        <taxon>Ackermannviridae</taxon>
        <taxon>Nezavisimistyvirus</taxon>
        <taxon>Nezavisimistyvirus bue1</taxon>
    </lineage>
</organism>
<accession>A0A2P1JUD4</accession>
<protein>
    <submittedName>
        <fullName evidence="1">Uncharacterized protein</fullName>
    </submittedName>
</protein>
<sequence>MEYELMRVREFLAANWSMFESFCESNGDNAEEIDKTLEDNQ</sequence>
<keyword evidence="2" id="KW-1185">Reference proteome</keyword>
<dbReference type="RefSeq" id="YP_009837724.1">
    <property type="nucleotide sequence ID" value="NC_048702.1"/>
</dbReference>
<reference evidence="1 2" key="1">
    <citation type="submission" date="2018-02" db="EMBL/GenBank/DDBJ databases">
        <title>Complete Genome Sequences of Erwinia amylovora Phages vB_EamP-S2 and vB_EamM-Bue1.</title>
        <authorList>
            <person name="Knecht L.E."/>
        </authorList>
    </citation>
    <scope>NUCLEOTIDE SEQUENCE [LARGE SCALE GENOMIC DNA]</scope>
</reference>
<name>A0A2P1JUD4_9CAUD</name>
<evidence type="ECO:0000313" key="2">
    <source>
        <dbReference type="Proteomes" id="UP000242372"/>
    </source>
</evidence>
<dbReference type="KEGG" id="vg:55607917"/>
<dbReference type="GeneID" id="55607917"/>
<dbReference type="Proteomes" id="UP000242372">
    <property type="component" value="Segment"/>
</dbReference>
<evidence type="ECO:0000313" key="1">
    <source>
        <dbReference type="EMBL" id="AVO22962.1"/>
    </source>
</evidence>
<proteinExistence type="predicted"/>